<protein>
    <recommendedName>
        <fullName evidence="2">DUF5801 domain-containing protein</fullName>
    </recommendedName>
</protein>
<dbReference type="InterPro" id="IPR043824">
    <property type="entry name" value="DUF5801"/>
</dbReference>
<dbReference type="Pfam" id="PF19116">
    <property type="entry name" value="DUF5801"/>
    <property type="match status" value="2"/>
</dbReference>
<dbReference type="EMBL" id="CABVIE010000002">
    <property type="protein sequence ID" value="VVO59392.1"/>
    <property type="molecule type" value="Genomic_DNA"/>
</dbReference>
<feature type="region of interest" description="Disordered" evidence="1">
    <location>
        <begin position="24"/>
        <end position="47"/>
    </location>
</feature>
<dbReference type="Proteomes" id="UP000325723">
    <property type="component" value="Unassembled WGS sequence"/>
</dbReference>
<feature type="domain" description="DUF5801" evidence="2">
    <location>
        <begin position="446"/>
        <end position="611"/>
    </location>
</feature>
<evidence type="ECO:0000259" key="2">
    <source>
        <dbReference type="Pfam" id="PF19116"/>
    </source>
</evidence>
<name>A0A8H2RHL3_PSEFL</name>
<dbReference type="RefSeq" id="WP_150757008.1">
    <property type="nucleotide sequence ID" value="NZ_CABVIE010000002.1"/>
</dbReference>
<comment type="caution">
    <text evidence="3">The sequence shown here is derived from an EMBL/GenBank/DDBJ whole genome shotgun (WGS) entry which is preliminary data.</text>
</comment>
<reference evidence="3 4" key="1">
    <citation type="submission" date="2019-09" db="EMBL/GenBank/DDBJ databases">
        <authorList>
            <person name="Chandra G."/>
            <person name="Truman W A."/>
        </authorList>
    </citation>
    <scope>NUCLEOTIDE SEQUENCE [LARGE SCALE GENOMIC DNA]</scope>
    <source>
        <strain evidence="3">PS900</strain>
    </source>
</reference>
<evidence type="ECO:0000313" key="4">
    <source>
        <dbReference type="Proteomes" id="UP000325723"/>
    </source>
</evidence>
<sequence>MFKAGSSDVGLVVTGLDPDKIVNGKDAGDTVNTSQGGGATTIGTNNQGVDPGEGMIFTFVTNPNPLYTVPGLTHGEAIVEDNIDFGGLFGATGATFVIAQQTPPKASTAMISAYTTDFEEKSDYFDGLLDTDDNLAYITSVTIRDGNGNIIAGLDGVTANTTVGNITVTFNLSNGGADRTVTIAGFQSKYSIEYTTSELHNRVLIENIGNANAQLNSPFDIGGFLLPNIVAVPQEIGSAVNFEDDGPTASAALGAGLVRHDETAGDDADADDVLDPLAVFAAVATVSSDMTAAYAQGSASVIDSSASSGGQDGLASTVYSLNVASAGVDSGLDTTEGNNILLTKEGALVVGRISGGADNGEAAFAVAIDASTGVLSVVQYHSIKHPTGGASHDESLAIDNAALLAVATVTDGDGDTHAASVGIGARVAFQDDGPTASAALGAGLVRHDETTGNDADADDLLGPLAVFAAVATVSSDMTAAYAQGSASVIDSSASSGGQDGLASTAYSLNVASAGVDSGLDTTEGNSILLTKEGALVVGRISGGADDGEAAFAVAINAITGVLSIVQYHSIKHPTGGASHDESLAIDNAALLAVVTVTDGDGDTHAASVGIGARVAFQDDGPTANGTPVTATVDEDGLPGGIAGGTNDVSGEVAFASGSIDSIFQSGVDNPLTYGLSTDTSNLLQTLTSKGGAVKYDVTGNTLTAYVDVGASDGIYQADDREVFTFALTAATGAYVFTQLDQLDHPSLNGVAGDNTENDLVLQLGSILQATDADGDTVTAAAEKLVITVDDDSPVVTAKSNLVYRNSANPTPGGTGTFAYDIGADDRLGTLYSASNSDLSLSMTGVSVGANAITNRSVTWFSETDATAVFNIAFTYVSNNPNQGATTNATGTLTFDKVADTYTLSLTDEIESFSILRTSTAQGFTGYAIGGTTPINQQPPVSVAKLADDFFVQFSGFAEASGGTGANNIKAGGDNAFSPGELFSAATSWVSVSGTAAGVAGDTIQQGEVMDLDFFTANPFGDTNLAPTATSNGIFIKFDGIGSEDLVLVLKLVDPDGSNNPITRAIIVDSQDIILKTPSTTNNNFHPIANPAAYGITLDQNDGAVILERNDYNFGTEDYVIQGLQVLVSTEGVTGNGYNLNGNVGVTGASTGATLAFGNEDGEGSKSNPVEAGEAGTWDGDVVKIVDMGFVTSSTPDARLTFDVTVTDYDGDSTAAQTLDVTIAGGKTFTGGAGMDTFSFKSLDADTDALLSATTSVISAGFVSGVDKLDFTTAGSGANYSEVLTPVATLAGFISAADGALNGTTNYYFGVVGGDGYLAQDGDGVGITNIIQLVGVTNMASTDIV</sequence>
<evidence type="ECO:0000313" key="3">
    <source>
        <dbReference type="EMBL" id="VVO59392.1"/>
    </source>
</evidence>
<proteinExistence type="predicted"/>
<evidence type="ECO:0000256" key="1">
    <source>
        <dbReference type="SAM" id="MobiDB-lite"/>
    </source>
</evidence>
<organism evidence="3 4">
    <name type="scientific">Pseudomonas fluorescens</name>
    <dbReference type="NCBI Taxonomy" id="294"/>
    <lineage>
        <taxon>Bacteria</taxon>
        <taxon>Pseudomonadati</taxon>
        <taxon>Pseudomonadota</taxon>
        <taxon>Gammaproteobacteria</taxon>
        <taxon>Pseudomonadales</taxon>
        <taxon>Pseudomonadaceae</taxon>
        <taxon>Pseudomonas</taxon>
    </lineage>
</organism>
<accession>A0A8H2RHL3</accession>
<gene>
    <name evidence="3" type="ORF">PS900_00718</name>
</gene>
<feature type="domain" description="DUF5801" evidence="2">
    <location>
        <begin position="259"/>
        <end position="424"/>
    </location>
</feature>